<feature type="coiled-coil region" evidence="1">
    <location>
        <begin position="732"/>
        <end position="759"/>
    </location>
</feature>
<keyword evidence="4" id="KW-1185">Reference proteome</keyword>
<evidence type="ECO:0000313" key="3">
    <source>
        <dbReference type="EMBL" id="UWX63972.1"/>
    </source>
</evidence>
<feature type="domain" description="Rad50/SbcC-type AAA" evidence="2">
    <location>
        <begin position="6"/>
        <end position="265"/>
    </location>
</feature>
<dbReference type="Gene3D" id="3.40.50.300">
    <property type="entry name" value="P-loop containing nucleotide triphosphate hydrolases"/>
    <property type="match status" value="2"/>
</dbReference>
<organism evidence="3 4">
    <name type="scientific">Deinococcus rubellus</name>
    <dbReference type="NCBI Taxonomy" id="1889240"/>
    <lineage>
        <taxon>Bacteria</taxon>
        <taxon>Thermotogati</taxon>
        <taxon>Deinococcota</taxon>
        <taxon>Deinococci</taxon>
        <taxon>Deinococcales</taxon>
        <taxon>Deinococcaceae</taxon>
        <taxon>Deinococcus</taxon>
    </lineage>
</organism>
<dbReference type="InterPro" id="IPR027417">
    <property type="entry name" value="P-loop_NTPase"/>
</dbReference>
<feature type="coiled-coil region" evidence="1">
    <location>
        <begin position="498"/>
        <end position="525"/>
    </location>
</feature>
<proteinExistence type="predicted"/>
<dbReference type="InterPro" id="IPR038729">
    <property type="entry name" value="Rad50/SbcC_AAA"/>
</dbReference>
<dbReference type="PANTHER" id="PTHR32114">
    <property type="entry name" value="ABC TRANSPORTER ABCH.3"/>
    <property type="match status" value="1"/>
</dbReference>
<dbReference type="EMBL" id="CP104213">
    <property type="protein sequence ID" value="UWX63972.1"/>
    <property type="molecule type" value="Genomic_DNA"/>
</dbReference>
<accession>A0ABY5YIN5</accession>
<dbReference type="RefSeq" id="WP_260560248.1">
    <property type="nucleotide sequence ID" value="NZ_BAABEC010000020.1"/>
</dbReference>
<keyword evidence="1" id="KW-0175">Coiled coil</keyword>
<gene>
    <name evidence="3" type="ORF">N0D28_14820</name>
</gene>
<dbReference type="PANTHER" id="PTHR32114:SF2">
    <property type="entry name" value="ABC TRANSPORTER ABCH.3"/>
    <property type="match status" value="1"/>
</dbReference>
<dbReference type="Pfam" id="PF13558">
    <property type="entry name" value="SbcC_Walker_B"/>
    <property type="match status" value="1"/>
</dbReference>
<sequence length="1071" mass="114996">MKPLHLSVQGFMPFREHTEVDFTDLQLFAIQGATGSGKSSLLDAITYALYGETDRLGQTGLDALISTGEKAFSVSLTFESGQQTYRVTRTKGRKQAENQVRIEQHAAGPDAGSRWLNLSDNTTRATQSRISKLLGLDFKSFTRAVMLPQGKFDALLRGSKAERQKLLGELTNIGHVAEMHSHAAERAKTFKFELAGVHHLLEGEYAGVSESWLSDLRAEQGRTETDAQTLTDDRDSLQAELTRLRAQESLHHEFEDAQRRLTETDTQAAGVRAGAERAERARLVAGALPLLEAASTARSAASRAGQDADRAHAMLESAQTTLGQAAGREQAALDAQESGNAAANARLERAEKMAEALPLLRSAAQADEQRARAGQAARSAQTSFDQAQAAQLAAAQTEQAAQIQTQRIPDLEAHAELLRSAETDLARLKRAGGSLQASHPDPLPWDEDAHFAAREAAQKLEQLRAEGVKLESEKAGLSAGRARQTEQEQVQRQEKIEMDQIEQDGRVLKADFERAEAALRAAREQAGLSAYRAHLHLGQPCPLCEQPVTTLPGGPVADVDALTAAVDALNQRLEERRDRFKNLRASSTVRAKQLEEKASELNDWEAALRDREADLRAGQARYTGEEPERARRLLAGLAARVQLAGRDPAGERQRVLTEVTNLKRGLDTARAALADAQAGRAAAAARLDAAQQTLTERGAEAERARQVLQTALEHLDLSAGQVQQSGDPADERRAAQQQLKLLADAAEAARQAVAQAQADRAAAAATAQAASERASERGAEAEQAELSLSILLDSLALSAGQVRAAALPEAEIRALEAALRSHLAGREQLLAERAALEAKLGGAAFDPARLSQARLSQAQRDLHAAESALAAARGRIGELAESLRAGAERLGRKSELEASAGRLSSTLDLWSTLANSLRAGEFQQYLLHDVESRLLAGAGELLYEISDGRYRLALGDGGGDYLVQDLWNAGETRGVKTLSGGETFLASLSLAIALSDYLAGNRILGALFLDEGFGTLDPQALDSVAGALENLRTQGRMVGVITHVESLSERLPSRLLVSKSVAGSSVQRLDA</sequence>
<reference evidence="3" key="1">
    <citation type="submission" date="2022-09" db="EMBL/GenBank/DDBJ databases">
        <title>genome sequence of Deinococcus rubellus.</title>
        <authorList>
            <person name="Srinivasan S."/>
        </authorList>
    </citation>
    <scope>NUCLEOTIDE SEQUENCE</scope>
    <source>
        <strain evidence="3">Ant6</strain>
    </source>
</reference>
<evidence type="ECO:0000313" key="4">
    <source>
        <dbReference type="Proteomes" id="UP001060261"/>
    </source>
</evidence>
<evidence type="ECO:0000259" key="2">
    <source>
        <dbReference type="Pfam" id="PF13476"/>
    </source>
</evidence>
<name>A0ABY5YIN5_9DEIO</name>
<feature type="coiled-coil region" evidence="1">
    <location>
        <begin position="559"/>
        <end position="614"/>
    </location>
</feature>
<protein>
    <submittedName>
        <fullName evidence="3">SMC family ATPase</fullName>
    </submittedName>
</protein>
<dbReference type="Proteomes" id="UP001060261">
    <property type="component" value="Chromosome"/>
</dbReference>
<feature type="coiled-coil region" evidence="1">
    <location>
        <begin position="411"/>
        <end position="473"/>
    </location>
</feature>
<dbReference type="SUPFAM" id="SSF52540">
    <property type="entry name" value="P-loop containing nucleoside triphosphate hydrolases"/>
    <property type="match status" value="1"/>
</dbReference>
<evidence type="ECO:0000256" key="1">
    <source>
        <dbReference type="SAM" id="Coils"/>
    </source>
</evidence>
<dbReference type="Pfam" id="PF13476">
    <property type="entry name" value="AAA_23"/>
    <property type="match status" value="1"/>
</dbReference>